<dbReference type="EMBL" id="PSQE01000001">
    <property type="protein sequence ID" value="RHN76949.1"/>
    <property type="molecule type" value="Genomic_DNA"/>
</dbReference>
<dbReference type="PANTHER" id="PTHR23160:SF19">
    <property type="entry name" value="MYOSIN HEAVY CHAIN-RELATED PROTEIN"/>
    <property type="match status" value="1"/>
</dbReference>
<dbReference type="AlphaFoldDB" id="A0A396JFC3"/>
<feature type="coiled-coil region" evidence="2">
    <location>
        <begin position="362"/>
        <end position="508"/>
    </location>
</feature>
<evidence type="ECO:0000256" key="2">
    <source>
        <dbReference type="SAM" id="Coils"/>
    </source>
</evidence>
<keyword evidence="1 2" id="KW-0175">Coiled coil</keyword>
<dbReference type="Proteomes" id="UP000265566">
    <property type="component" value="Chromosome 1"/>
</dbReference>
<evidence type="ECO:0008006" key="5">
    <source>
        <dbReference type="Google" id="ProtNLM"/>
    </source>
</evidence>
<dbReference type="GO" id="GO:0009507">
    <property type="term" value="C:chloroplast"/>
    <property type="evidence" value="ECO:0007669"/>
    <property type="project" value="EnsemblPlants"/>
</dbReference>
<proteinExistence type="predicted"/>
<reference evidence="4" key="1">
    <citation type="journal article" date="2018" name="Nat. Plants">
        <title>Whole-genome landscape of Medicago truncatula symbiotic genes.</title>
        <authorList>
            <person name="Pecrix Y."/>
            <person name="Staton S.E."/>
            <person name="Sallet E."/>
            <person name="Lelandais-Briere C."/>
            <person name="Moreau S."/>
            <person name="Carrere S."/>
            <person name="Blein T."/>
            <person name="Jardinaud M.F."/>
            <person name="Latrasse D."/>
            <person name="Zouine M."/>
            <person name="Zahm M."/>
            <person name="Kreplak J."/>
            <person name="Mayjonade B."/>
            <person name="Satge C."/>
            <person name="Perez M."/>
            <person name="Cauet S."/>
            <person name="Marande W."/>
            <person name="Chantry-Darmon C."/>
            <person name="Lopez-Roques C."/>
            <person name="Bouchez O."/>
            <person name="Berard A."/>
            <person name="Debelle F."/>
            <person name="Munos S."/>
            <person name="Bendahmane A."/>
            <person name="Berges H."/>
            <person name="Niebel A."/>
            <person name="Buitink J."/>
            <person name="Frugier F."/>
            <person name="Benhamed M."/>
            <person name="Crespi M."/>
            <person name="Gouzy J."/>
            <person name="Gamas P."/>
        </authorList>
    </citation>
    <scope>NUCLEOTIDE SEQUENCE [LARGE SCALE GENOMIC DNA]</scope>
    <source>
        <strain evidence="4">cv. Jemalong A17</strain>
    </source>
</reference>
<name>A0A396JFC3_MEDTR</name>
<feature type="coiled-coil region" evidence="2">
    <location>
        <begin position="103"/>
        <end position="172"/>
    </location>
</feature>
<comment type="caution">
    <text evidence="3">The sequence shown here is derived from an EMBL/GenBank/DDBJ whole genome shotgun (WGS) entry which is preliminary data.</text>
</comment>
<organism evidence="3 4">
    <name type="scientific">Medicago truncatula</name>
    <name type="common">Barrel medic</name>
    <name type="synonym">Medicago tribuloides</name>
    <dbReference type="NCBI Taxonomy" id="3880"/>
    <lineage>
        <taxon>Eukaryota</taxon>
        <taxon>Viridiplantae</taxon>
        <taxon>Streptophyta</taxon>
        <taxon>Embryophyta</taxon>
        <taxon>Tracheophyta</taxon>
        <taxon>Spermatophyta</taxon>
        <taxon>Magnoliopsida</taxon>
        <taxon>eudicotyledons</taxon>
        <taxon>Gunneridae</taxon>
        <taxon>Pentapetalae</taxon>
        <taxon>rosids</taxon>
        <taxon>fabids</taxon>
        <taxon>Fabales</taxon>
        <taxon>Fabaceae</taxon>
        <taxon>Papilionoideae</taxon>
        <taxon>50 kb inversion clade</taxon>
        <taxon>NPAAA clade</taxon>
        <taxon>Hologalegina</taxon>
        <taxon>IRL clade</taxon>
        <taxon>Trifolieae</taxon>
        <taxon>Medicago</taxon>
    </lineage>
</organism>
<feature type="coiled-coil region" evidence="2">
    <location>
        <begin position="229"/>
        <end position="312"/>
    </location>
</feature>
<evidence type="ECO:0000313" key="4">
    <source>
        <dbReference type="Proteomes" id="UP000265566"/>
    </source>
</evidence>
<dbReference type="GO" id="GO:0010581">
    <property type="term" value="P:regulation of starch biosynthetic process"/>
    <property type="evidence" value="ECO:0007669"/>
    <property type="project" value="EnsemblPlants"/>
</dbReference>
<dbReference type="OrthoDB" id="2019763at2759"/>
<gene>
    <name evidence="3" type="ORF">MtrunA17_Chr1g0149461</name>
</gene>
<evidence type="ECO:0000256" key="1">
    <source>
        <dbReference type="ARBA" id="ARBA00023054"/>
    </source>
</evidence>
<dbReference type="GO" id="GO:0019252">
    <property type="term" value="P:starch biosynthetic process"/>
    <property type="evidence" value="ECO:0007669"/>
    <property type="project" value="EnsemblPlants"/>
</dbReference>
<protein>
    <recommendedName>
        <fullName evidence="5">Myosin heavy chain-like protein</fullName>
    </recommendedName>
</protein>
<sequence>MTFSASSLRPTSSPSYSQLLCSLRYNRKLRSQINFVVTQGRKGCWLRNGVTVKSVLNDNRPSFNNYGAPESARLLERLFEQTQKLDNRMIGEEPDLRDFESDLLSALMELKEKEDHLQEVERTVLLENGKLKDAKEELERQEGEIKAAREKYERLEDEMKEAMASLVSQAGQVEELKLRLRDRDSETDGLRDALSLKEEEMEKMKIGLAKKSEEAAYVDSELRQKVQLLSEANEVVKKQEIELQELRSVVQQREEELRLSVAARDVEGEKLKVAEASLEKQAMEWLLTQEELKRLEEEASKHAQERSETLEDFRRVKKLLSDVRSELVSSQQSLASSRYKMQVQEGLLEQQLAELADQRESVMLYMENLKDAQIEVENERTKLSVAEALNKELEQDLSVEKELMKKLQEELKKEKASLEQAVQEMALLQEELDIKSAEFKEKSALLDVKESELVDAKLQIQELKTEKASLQALLEEKDLELSSARKMLVELNQEISDLKMLMNDKETQLIEATNMLREKDEHVKVIQNKLNNTSLKAFEAETVVGRVLDLTNKLVASIKNEDINSSRPLNELGDQLMMPLSEDPTSELSWQQKQLENVLELAKENLKTKEMEVLAAQRALTIKDEELKMTLARLDAKEEELRKAKDMATEDANDHKMVYAMTQERIAEKTMDDLAIEKLQLEAAQLEDEVEAATSTLQKLAEMSQQLLNKAMPSVEADSYTSLMQNNNDINLNLITNINCIDCLAVVKAGVARLSALTEQLVMDAGLAAAS</sequence>
<accession>A0A396JFC3</accession>
<evidence type="ECO:0000313" key="3">
    <source>
        <dbReference type="EMBL" id="RHN76949.1"/>
    </source>
</evidence>
<feature type="coiled-coil region" evidence="2">
    <location>
        <begin position="592"/>
        <end position="710"/>
    </location>
</feature>
<dbReference type="Gramene" id="rna345">
    <property type="protein sequence ID" value="RHN76949.1"/>
    <property type="gene ID" value="gene345"/>
</dbReference>
<dbReference type="PANTHER" id="PTHR23160">
    <property type="entry name" value="SYNAPTONEMAL COMPLEX PROTEIN-RELATED"/>
    <property type="match status" value="1"/>
</dbReference>